<name>Q8XRV8_RALN1</name>
<evidence type="ECO:0000313" key="2">
    <source>
        <dbReference type="EMBL" id="CAD17874.1"/>
    </source>
</evidence>
<dbReference type="AlphaFoldDB" id="Q8XRV8"/>
<dbReference type="STRING" id="267608.RSp0723"/>
<keyword evidence="1" id="KW-1133">Transmembrane helix</keyword>
<evidence type="ECO:0000313" key="3">
    <source>
        <dbReference type="Proteomes" id="UP000001436"/>
    </source>
</evidence>
<gene>
    <name evidence="2" type="ordered locus">RSp0723</name>
</gene>
<accession>Q8XRV8</accession>
<reference evidence="2 3" key="1">
    <citation type="journal article" date="2002" name="Nature">
        <title>Genome sequence of the plant pathogen Ralstonia solanacearum.</title>
        <authorList>
            <person name="Salanoubat M."/>
            <person name="Genin S."/>
            <person name="Artiguenave F."/>
            <person name="Gouzy J."/>
            <person name="Mangenot S."/>
            <person name="Arlat M."/>
            <person name="Billault A."/>
            <person name="Brottier P."/>
            <person name="Camus J.C."/>
            <person name="Cattolico L."/>
            <person name="Chandler M."/>
            <person name="Choisne N."/>
            <person name="Claudel-Renard C."/>
            <person name="Cunnac S."/>
            <person name="Demange N."/>
            <person name="Gaspin C."/>
            <person name="Lavie M."/>
            <person name="Moisan A."/>
            <person name="Robert C."/>
            <person name="Saurin W."/>
            <person name="Schiex T."/>
            <person name="Siguier P."/>
            <person name="Thebault P."/>
            <person name="Whalen M."/>
            <person name="Wincker P."/>
            <person name="Levy M."/>
            <person name="Weissenbach J."/>
            <person name="Boucher C.A."/>
        </authorList>
    </citation>
    <scope>NUCLEOTIDE SEQUENCE [LARGE SCALE GENOMIC DNA]</scope>
    <source>
        <strain evidence="3">ATCC BAA-1114 / GMI1000</strain>
    </source>
</reference>
<dbReference type="EMBL" id="AL646053">
    <property type="protein sequence ID" value="CAD17874.1"/>
    <property type="molecule type" value="Genomic_DNA"/>
</dbReference>
<dbReference type="KEGG" id="rso:RSp0723"/>
<proteinExistence type="predicted"/>
<keyword evidence="3" id="KW-1185">Reference proteome</keyword>
<sequence>MALSYDNVGSDFVVIAEISEAPVAGVVGYWAVSVALVPHALVDKYSVRMKKAQRLEENQIRSHSSEEMPLPLLPCN</sequence>
<dbReference type="Proteomes" id="UP000001436">
    <property type="component" value="Plasmid pGMI1000MP"/>
</dbReference>
<keyword evidence="1 2" id="KW-0812">Transmembrane</keyword>
<geneLocation type="plasmid" evidence="3">
    <name>megaplasmid Rsp</name>
</geneLocation>
<keyword evidence="1" id="KW-0472">Membrane</keyword>
<feature type="transmembrane region" description="Helical" evidence="1">
    <location>
        <begin position="23"/>
        <end position="42"/>
    </location>
</feature>
<dbReference type="EnsemblBacteria" id="CAD17874">
    <property type="protein sequence ID" value="CAD17874"/>
    <property type="gene ID" value="RSp0723"/>
</dbReference>
<evidence type="ECO:0000256" key="1">
    <source>
        <dbReference type="SAM" id="Phobius"/>
    </source>
</evidence>
<dbReference type="HOGENOM" id="CLU_2651900_0_0_4"/>
<organism evidence="2 3">
    <name type="scientific">Ralstonia nicotianae (strain ATCC BAA-1114 / GMI1000)</name>
    <name type="common">Ralstonia solanacearum</name>
    <dbReference type="NCBI Taxonomy" id="267608"/>
    <lineage>
        <taxon>Bacteria</taxon>
        <taxon>Pseudomonadati</taxon>
        <taxon>Pseudomonadota</taxon>
        <taxon>Betaproteobacteria</taxon>
        <taxon>Burkholderiales</taxon>
        <taxon>Burkholderiaceae</taxon>
        <taxon>Ralstonia</taxon>
        <taxon>Ralstonia solanacearum species complex</taxon>
    </lineage>
</organism>
<protein>
    <submittedName>
        <fullName evidence="2">Hypothetical transmembrane protein</fullName>
    </submittedName>
</protein>